<dbReference type="InterPro" id="IPR045455">
    <property type="entry name" value="NrS-1_pol-like_helicase"/>
</dbReference>
<evidence type="ECO:0000256" key="2">
    <source>
        <dbReference type="ARBA" id="ARBA00022840"/>
    </source>
</evidence>
<reference evidence="4 5" key="1">
    <citation type="journal article" date="2020" name="Harmful Algae">
        <title>Molecular and morphological characterization of a novel dihydroanatoxin-a producing Microcoleus species (cyanobacteria) from the Russian River, California, USA.</title>
        <authorList>
            <person name="Conklin K.Y."/>
            <person name="Stancheva R."/>
            <person name="Otten T.G."/>
            <person name="Fadness R."/>
            <person name="Boyer G.L."/>
            <person name="Read B."/>
            <person name="Zhang X."/>
            <person name="Sheath R.G."/>
        </authorList>
    </citation>
    <scope>NUCLEOTIDE SEQUENCE [LARGE SCALE GENOMIC DNA]</scope>
    <source>
        <strain evidence="4 5">PTRS2</strain>
    </source>
</reference>
<dbReference type="Pfam" id="PF19263">
    <property type="entry name" value="DUF5906"/>
    <property type="match status" value="1"/>
</dbReference>
<keyword evidence="5" id="KW-1185">Reference proteome</keyword>
<keyword evidence="2" id="KW-0067">ATP-binding</keyword>
<name>A0ABU8YVV5_9CYAN</name>
<evidence type="ECO:0000259" key="3">
    <source>
        <dbReference type="PROSITE" id="PS51206"/>
    </source>
</evidence>
<sequence>MGIQEFIRRLEAEIHNAATNSTPNISLTSHAHTQDNVVYLSSNGNTDDYIPDTAPIPEQNYVQKTVEALYSGAPWASIAGQLFEFTGTHYELRLEVTEKRRILEWLNTYSELVKGKYRCNRANSASVNEVYSYMLLAVAVDTNTINPDGLNTTKGVVKINSDGSHSLVPHNPKQVYTYVGGTYDPGIDATDCDRLLECLEPSQREIFLRTAAAALDLKLVRSKLTGRGVKGLLCYGEGSNGKDTLRAVLAAVFGRGMTGKSLSDFKSYDNGRKFNLSGILGGVCNWASENTSKVDLDNIQSLKQFITGDPLDIEPKGKDSYEYKPVATFFANCNKLPSITGGTAAIDDRYGILSFKKTYKRNADPSQDELEADPRFKDDENFILERIAPAMLNKMLERLPLLLTEGIDYKATREAMREAQEESRHLWQFAREVGLEVQAGGRVWVTDLWQQLQDWYVESGILEIEDSGEKKKPKLVWNELSNKYDAPVKAINQLSSRFSEIFPKLQVCKYLERDEIERRGQRYLLGVGFVQDPTTTAKTSVPSVPVDTAKDTAVPTSVPVFFGTDVGTARTLTQSGGTDGTDDSRTLLDFCNLFSKLSDSDKQKLTELLTGVPCSDPLKAFRVGDKVAGNSPGEISYNWHGRIVQIDISIGCKVDWQEREKMKGGRVLSALFCNLRKI</sequence>
<evidence type="ECO:0000313" key="4">
    <source>
        <dbReference type="EMBL" id="MEK0188470.1"/>
    </source>
</evidence>
<proteinExistence type="predicted"/>
<dbReference type="EMBL" id="JBBLXS010000630">
    <property type="protein sequence ID" value="MEK0188470.1"/>
    <property type="molecule type" value="Genomic_DNA"/>
</dbReference>
<dbReference type="InterPro" id="IPR014015">
    <property type="entry name" value="Helicase_SF3_DNA-vir"/>
</dbReference>
<organism evidence="4 5">
    <name type="scientific">Microcoleus anatoxicus PTRS2</name>
    <dbReference type="NCBI Taxonomy" id="2705321"/>
    <lineage>
        <taxon>Bacteria</taxon>
        <taxon>Bacillati</taxon>
        <taxon>Cyanobacteriota</taxon>
        <taxon>Cyanophyceae</taxon>
        <taxon>Oscillatoriophycideae</taxon>
        <taxon>Oscillatoriales</taxon>
        <taxon>Microcoleaceae</taxon>
        <taxon>Microcoleus</taxon>
        <taxon>Microcoleus anatoxicus</taxon>
    </lineage>
</organism>
<feature type="domain" description="SF3 helicase" evidence="3">
    <location>
        <begin position="202"/>
        <end position="368"/>
    </location>
</feature>
<dbReference type="RefSeq" id="WP_340542103.1">
    <property type="nucleotide sequence ID" value="NZ_JBBLXS010000630.1"/>
</dbReference>
<dbReference type="PROSITE" id="PS51206">
    <property type="entry name" value="SF3_HELICASE_1"/>
    <property type="match status" value="1"/>
</dbReference>
<dbReference type="InterPro" id="IPR027417">
    <property type="entry name" value="P-loop_NTPase"/>
</dbReference>
<keyword evidence="1" id="KW-0547">Nucleotide-binding</keyword>
<gene>
    <name evidence="4" type="ORF">WMG39_27035</name>
</gene>
<dbReference type="Proteomes" id="UP001384579">
    <property type="component" value="Unassembled WGS sequence"/>
</dbReference>
<evidence type="ECO:0000256" key="1">
    <source>
        <dbReference type="ARBA" id="ARBA00022741"/>
    </source>
</evidence>
<evidence type="ECO:0000313" key="5">
    <source>
        <dbReference type="Proteomes" id="UP001384579"/>
    </source>
</evidence>
<dbReference type="Gene3D" id="3.40.50.300">
    <property type="entry name" value="P-loop containing nucleotide triphosphate hydrolases"/>
    <property type="match status" value="1"/>
</dbReference>
<accession>A0ABU8YVV5</accession>
<protein>
    <submittedName>
        <fullName evidence="4">DUF5906 domain-containing protein</fullName>
    </submittedName>
</protein>
<comment type="caution">
    <text evidence="4">The sequence shown here is derived from an EMBL/GenBank/DDBJ whole genome shotgun (WGS) entry which is preliminary data.</text>
</comment>
<dbReference type="SUPFAM" id="SSF52540">
    <property type="entry name" value="P-loop containing nucleoside triphosphate hydrolases"/>
    <property type="match status" value="1"/>
</dbReference>